<dbReference type="Proteomes" id="UP000584867">
    <property type="component" value="Unassembled WGS sequence"/>
</dbReference>
<sequence>MHTAEQRTPWFVYLLVVLCVAMTTANIYLLRDNRSLRSTRAEKSTEVTIMGKVVNTVTGLDLNDRPVTIATSGKKATVIMAYSPVCPYCEKNWSNWSSLITRVPDKSVDFVTVDLTGMATPEFLSKKQPGRARTIHKMDPEEMAELNLIATPETIVIGSDSKVKRVWAGVLSADDIAVLNKLLI</sequence>
<dbReference type="SUPFAM" id="SSF52833">
    <property type="entry name" value="Thioredoxin-like"/>
    <property type="match status" value="1"/>
</dbReference>
<dbReference type="InterPro" id="IPR036249">
    <property type="entry name" value="Thioredoxin-like_sf"/>
</dbReference>
<accession>A0A7W8EAT7</accession>
<keyword evidence="1" id="KW-1133">Transmembrane helix</keyword>
<dbReference type="AlphaFoldDB" id="A0A7W8EAT7"/>
<reference evidence="3 4" key="1">
    <citation type="submission" date="2020-08" db="EMBL/GenBank/DDBJ databases">
        <title>Genomic Encyclopedia of Type Strains, Phase IV (KMG-V): Genome sequencing to study the core and pangenomes of soil and plant-associated prokaryotes.</title>
        <authorList>
            <person name="Whitman W."/>
        </authorList>
    </citation>
    <scope>NUCLEOTIDE SEQUENCE [LARGE SCALE GENOMIC DNA]</scope>
    <source>
        <strain evidence="3 4">X5P3</strain>
    </source>
</reference>
<protein>
    <recommendedName>
        <fullName evidence="2">Thioredoxin domain-containing protein</fullName>
    </recommendedName>
</protein>
<keyword evidence="1" id="KW-0812">Transmembrane</keyword>
<organism evidence="3 4">
    <name type="scientific">Granulicella mallensis</name>
    <dbReference type="NCBI Taxonomy" id="940614"/>
    <lineage>
        <taxon>Bacteria</taxon>
        <taxon>Pseudomonadati</taxon>
        <taxon>Acidobacteriota</taxon>
        <taxon>Terriglobia</taxon>
        <taxon>Terriglobales</taxon>
        <taxon>Acidobacteriaceae</taxon>
        <taxon>Granulicella</taxon>
    </lineage>
</organism>
<gene>
    <name evidence="3" type="ORF">HDF15_003495</name>
</gene>
<dbReference type="PROSITE" id="PS51352">
    <property type="entry name" value="THIOREDOXIN_2"/>
    <property type="match status" value="1"/>
</dbReference>
<dbReference type="InterPro" id="IPR013766">
    <property type="entry name" value="Thioredoxin_domain"/>
</dbReference>
<feature type="domain" description="Thioredoxin" evidence="2">
    <location>
        <begin position="35"/>
        <end position="184"/>
    </location>
</feature>
<evidence type="ECO:0000259" key="2">
    <source>
        <dbReference type="PROSITE" id="PS51352"/>
    </source>
</evidence>
<dbReference type="EMBL" id="JACHIO010000014">
    <property type="protein sequence ID" value="MBB5065132.1"/>
    <property type="molecule type" value="Genomic_DNA"/>
</dbReference>
<evidence type="ECO:0000256" key="1">
    <source>
        <dbReference type="SAM" id="Phobius"/>
    </source>
</evidence>
<feature type="transmembrane region" description="Helical" evidence="1">
    <location>
        <begin position="12"/>
        <end position="30"/>
    </location>
</feature>
<proteinExistence type="predicted"/>
<keyword evidence="1" id="KW-0472">Membrane</keyword>
<evidence type="ECO:0000313" key="4">
    <source>
        <dbReference type="Proteomes" id="UP000584867"/>
    </source>
</evidence>
<evidence type="ECO:0000313" key="3">
    <source>
        <dbReference type="EMBL" id="MBB5065132.1"/>
    </source>
</evidence>
<dbReference type="Gene3D" id="3.40.30.10">
    <property type="entry name" value="Glutaredoxin"/>
    <property type="match status" value="1"/>
</dbReference>
<dbReference type="RefSeq" id="WP_184257571.1">
    <property type="nucleotide sequence ID" value="NZ_JACHIO010000014.1"/>
</dbReference>
<comment type="caution">
    <text evidence="3">The sequence shown here is derived from an EMBL/GenBank/DDBJ whole genome shotgun (WGS) entry which is preliminary data.</text>
</comment>
<name>A0A7W8EAT7_9BACT</name>